<gene>
    <name evidence="5" type="ORF">RFI_25780</name>
</gene>
<evidence type="ECO:0008006" key="7">
    <source>
        <dbReference type="Google" id="ProtNLM"/>
    </source>
</evidence>
<evidence type="ECO:0000313" key="6">
    <source>
        <dbReference type="Proteomes" id="UP000023152"/>
    </source>
</evidence>
<keyword evidence="2" id="KW-0285">Flavoprotein</keyword>
<comment type="similarity">
    <text evidence="1">Belongs to the FMO family.</text>
</comment>
<evidence type="ECO:0000313" key="5">
    <source>
        <dbReference type="EMBL" id="ETO11597.1"/>
    </source>
</evidence>
<keyword evidence="4" id="KW-0560">Oxidoreductase</keyword>
<dbReference type="GO" id="GO:0050661">
    <property type="term" value="F:NADP binding"/>
    <property type="evidence" value="ECO:0007669"/>
    <property type="project" value="InterPro"/>
</dbReference>
<reference evidence="5 6" key="1">
    <citation type="journal article" date="2013" name="Curr. Biol.">
        <title>The Genome of the Foraminiferan Reticulomyxa filosa.</title>
        <authorList>
            <person name="Glockner G."/>
            <person name="Hulsmann N."/>
            <person name="Schleicher M."/>
            <person name="Noegel A.A."/>
            <person name="Eichinger L."/>
            <person name="Gallinger C."/>
            <person name="Pawlowski J."/>
            <person name="Sierra R."/>
            <person name="Euteneuer U."/>
            <person name="Pillet L."/>
            <person name="Moustafa A."/>
            <person name="Platzer M."/>
            <person name="Groth M."/>
            <person name="Szafranski K."/>
            <person name="Schliwa M."/>
        </authorList>
    </citation>
    <scope>NUCLEOTIDE SEQUENCE [LARGE SCALE GENOMIC DNA]</scope>
</reference>
<organism evidence="5 6">
    <name type="scientific">Reticulomyxa filosa</name>
    <dbReference type="NCBI Taxonomy" id="46433"/>
    <lineage>
        <taxon>Eukaryota</taxon>
        <taxon>Sar</taxon>
        <taxon>Rhizaria</taxon>
        <taxon>Retaria</taxon>
        <taxon>Foraminifera</taxon>
        <taxon>Monothalamids</taxon>
        <taxon>Reticulomyxidae</taxon>
        <taxon>Reticulomyxa</taxon>
    </lineage>
</organism>
<keyword evidence="3" id="KW-0274">FAD</keyword>
<evidence type="ECO:0000256" key="2">
    <source>
        <dbReference type="ARBA" id="ARBA00022630"/>
    </source>
</evidence>
<dbReference type="Gene3D" id="3.50.50.60">
    <property type="entry name" value="FAD/NAD(P)-binding domain"/>
    <property type="match status" value="2"/>
</dbReference>
<name>X6MDU6_RETFI</name>
<dbReference type="PANTHER" id="PTHR23023">
    <property type="entry name" value="DIMETHYLANILINE MONOOXYGENASE"/>
    <property type="match status" value="1"/>
</dbReference>
<dbReference type="SUPFAM" id="SSF51905">
    <property type="entry name" value="FAD/NAD(P)-binding domain"/>
    <property type="match status" value="1"/>
</dbReference>
<dbReference type="Proteomes" id="UP000023152">
    <property type="component" value="Unassembled WGS sequence"/>
</dbReference>
<proteinExistence type="inferred from homology"/>
<accession>X6MDU6</accession>
<sequence>IVFFFFFCSVKKKKKKTGSIAKCDGKNITLSDGSTIENVDIIVFATGFDPDVPVLPRDLFKTMYRPEVKERRFLLYLLTFIPGWYNQSLAFIGAQPIVESNPTMFELQARMIGHYWSGSNAALPHASEERQNKWVEKNIVTLDYSSLLPDIAKQSYLIADEIAEFVGCKAKNPEVVNLLEDAGFIPEQYRIEGPHNNENALPRLKWKLENKFKDSPRNMLKHMRLTDHVSPVKLTIGKFGYTIKNKHDKKIKLLKLKSKSFESIFHLSLQQFEICFFGELKFYNYVLFPSKLYMLLALFFNKKKVCNTKDIELFGTLFLCLNNLHIFHTEFAICNFFRGLLHSGALVVGCKNNCLLAIAQILIQLVDVQNHICFNTKTSVQSLVHVVLLIGLHQRPIRGLQPLHHGAIFFVFDLLDISNTLTVVPIRTVPYVCTLQLYLNRNLA</sequence>
<dbReference type="AlphaFoldDB" id="X6MDU6"/>
<keyword evidence="6" id="KW-1185">Reference proteome</keyword>
<evidence type="ECO:0000256" key="4">
    <source>
        <dbReference type="ARBA" id="ARBA00023002"/>
    </source>
</evidence>
<feature type="non-terminal residue" evidence="5">
    <location>
        <position position="1"/>
    </location>
</feature>
<dbReference type="InterPro" id="IPR050346">
    <property type="entry name" value="FMO-like"/>
</dbReference>
<protein>
    <recommendedName>
        <fullName evidence="7">Flavin-containing monooxygenase</fullName>
    </recommendedName>
</protein>
<dbReference type="GO" id="GO:0004499">
    <property type="term" value="F:N,N-dimethylaniline monooxygenase activity"/>
    <property type="evidence" value="ECO:0007669"/>
    <property type="project" value="InterPro"/>
</dbReference>
<dbReference type="EMBL" id="ASPP01022290">
    <property type="protein sequence ID" value="ETO11597.1"/>
    <property type="molecule type" value="Genomic_DNA"/>
</dbReference>
<dbReference type="InterPro" id="IPR020946">
    <property type="entry name" value="Flavin_mOase-like"/>
</dbReference>
<dbReference type="Pfam" id="PF00743">
    <property type="entry name" value="FMO-like"/>
    <property type="match status" value="1"/>
</dbReference>
<evidence type="ECO:0000256" key="3">
    <source>
        <dbReference type="ARBA" id="ARBA00022827"/>
    </source>
</evidence>
<dbReference type="InterPro" id="IPR036188">
    <property type="entry name" value="FAD/NAD-bd_sf"/>
</dbReference>
<comment type="caution">
    <text evidence="5">The sequence shown here is derived from an EMBL/GenBank/DDBJ whole genome shotgun (WGS) entry which is preliminary data.</text>
</comment>
<evidence type="ECO:0000256" key="1">
    <source>
        <dbReference type="ARBA" id="ARBA00009183"/>
    </source>
</evidence>
<dbReference type="OrthoDB" id="66881at2759"/>
<dbReference type="GO" id="GO:0050660">
    <property type="term" value="F:flavin adenine dinucleotide binding"/>
    <property type="evidence" value="ECO:0007669"/>
    <property type="project" value="InterPro"/>
</dbReference>